<dbReference type="GO" id="GO:0005524">
    <property type="term" value="F:ATP binding"/>
    <property type="evidence" value="ECO:0007669"/>
    <property type="project" value="UniProtKB-KW"/>
</dbReference>
<proteinExistence type="predicted"/>
<organism evidence="15">
    <name type="scientific">Cucumis melo</name>
    <name type="common">Muskmelon</name>
    <dbReference type="NCBI Taxonomy" id="3656"/>
    <lineage>
        <taxon>Eukaryota</taxon>
        <taxon>Viridiplantae</taxon>
        <taxon>Streptophyta</taxon>
        <taxon>Embryophyta</taxon>
        <taxon>Tracheophyta</taxon>
        <taxon>Spermatophyta</taxon>
        <taxon>Magnoliopsida</taxon>
        <taxon>eudicotyledons</taxon>
        <taxon>Gunneridae</taxon>
        <taxon>Pentapetalae</taxon>
        <taxon>rosids</taxon>
        <taxon>fabids</taxon>
        <taxon>Cucurbitales</taxon>
        <taxon>Cucurbitaceae</taxon>
        <taxon>Benincaseae</taxon>
        <taxon>Cucumis</taxon>
    </lineage>
</organism>
<dbReference type="Gene3D" id="3.30.200.20">
    <property type="entry name" value="Phosphorylase Kinase, domain 1"/>
    <property type="match status" value="1"/>
</dbReference>
<evidence type="ECO:0000256" key="5">
    <source>
        <dbReference type="ARBA" id="ARBA00022737"/>
    </source>
</evidence>
<keyword evidence="7" id="KW-0067">ATP-binding</keyword>
<feature type="chain" id="PRO_5039926754" description="Protein kinase domain-containing protein" evidence="13">
    <location>
        <begin position="26"/>
        <end position="750"/>
    </location>
</feature>
<evidence type="ECO:0000256" key="1">
    <source>
        <dbReference type="ARBA" id="ARBA00004167"/>
    </source>
</evidence>
<evidence type="ECO:0000256" key="8">
    <source>
        <dbReference type="ARBA" id="ARBA00022989"/>
    </source>
</evidence>
<keyword evidence="4 13" id="KW-0732">Signal</keyword>
<dbReference type="PANTHER" id="PTHR48007">
    <property type="entry name" value="LEUCINE-RICH REPEAT RECEPTOR-LIKE PROTEIN KINASE PXC1"/>
    <property type="match status" value="1"/>
</dbReference>
<dbReference type="FunFam" id="3.30.200.20:FF:000307">
    <property type="entry name" value="pollen receptor-like kinase 1"/>
    <property type="match status" value="1"/>
</dbReference>
<protein>
    <recommendedName>
        <fullName evidence="14">Protein kinase domain-containing protein</fullName>
    </recommendedName>
</protein>
<dbReference type="Gene3D" id="1.10.510.10">
    <property type="entry name" value="Transferase(Phosphotransferase) domain 1"/>
    <property type="match status" value="1"/>
</dbReference>
<evidence type="ECO:0000256" key="7">
    <source>
        <dbReference type="ARBA" id="ARBA00022840"/>
    </source>
</evidence>
<sequence>LCGDWQIKQILFLCLFLLQPSSSSSQSERDKSTVYSFAFFSIWVPQTETPLFLNLISQPFQAPNSSKMMMVEKEEKVGMNIFRSAIVFFFSLTLLVSPSFSLDDDSSALTRFRLQADSHGGLLRNWTGSDPCASSWRGVQCSVNGRVVALSLPSMNLRGPIDSLAPLDQLRLLDLHDNRLNGTISPLVNCTNLKLLYLSGNDFSGEIPPEISSLRRLLRLDLSDNNIRGGIPEDISKLSRLLTLRLQNNVLSGTVPDLSVSLVNLTELNLTNNELSGRLPDGMMKKFGEKSFTGNEGVCGSSPLPICSVTGSPPASDPTRTVPSNPSSLPQNPIISPNSKESRKGLSPGVIVAIVIANCVALLVIISFIVAYYCARDRDRSSSSMTGSESGKRRKSGSSYGSEKKVYANGGGDSDGTNATDRSKLVFFDWKKQFELEDLLRASAEMLGKGSLGTVYRAVLDDGCTVAVKRLKDANPCPRKDFEQYMDVIGKLKHPNIVRLRAFYYAKEEKLLVYDYLPNGSLHSLLHGNRGPGRIPLDWTTRISLVLGAARGLARIHGEYSASKIPHGNVKSSNVLLDKNGVACISDFGLSLLLNPVHAIARLGGYKAPEQEETKRLSQKADVYSFGVLLLEVLTGRAPSLYPSPSNPRSDDEEQPVDLPKWVRSVVKEEWTAEVFDPELLRYKNIEEELVSMLHVGLACVLPQPEKRPTMAEVAKMIEDIRVEQSPLGEDYDESRNSLSPSLATTEDGM</sequence>
<dbReference type="GO" id="GO:0016020">
    <property type="term" value="C:membrane"/>
    <property type="evidence" value="ECO:0007669"/>
    <property type="project" value="UniProtKB-SubCell"/>
</dbReference>
<dbReference type="FunFam" id="3.80.10.10:FF:000041">
    <property type="entry name" value="LRR receptor-like serine/threonine-protein kinase ERECTA"/>
    <property type="match status" value="1"/>
</dbReference>
<dbReference type="CDD" id="cd14066">
    <property type="entry name" value="STKc_IRAK"/>
    <property type="match status" value="1"/>
</dbReference>
<feature type="transmembrane region" description="Helical" evidence="12">
    <location>
        <begin position="350"/>
        <end position="375"/>
    </location>
</feature>
<dbReference type="FunFam" id="3.80.10.10:FF:000129">
    <property type="entry name" value="Leucine-rich repeat receptor-like kinase"/>
    <property type="match status" value="1"/>
</dbReference>
<dbReference type="EnsemblPlants" id="MELO3C009424.2.1">
    <property type="protein sequence ID" value="MELO3C009424.2.1"/>
    <property type="gene ID" value="MELO3C009424.2"/>
</dbReference>
<dbReference type="Gramene" id="MELO3C009424.2.1">
    <property type="protein sequence ID" value="MELO3C009424.2.1"/>
    <property type="gene ID" value="MELO3C009424.2"/>
</dbReference>
<keyword evidence="6" id="KW-0547">Nucleotide-binding</keyword>
<dbReference type="Pfam" id="PF07714">
    <property type="entry name" value="PK_Tyr_Ser-Thr"/>
    <property type="match status" value="1"/>
</dbReference>
<evidence type="ECO:0000256" key="10">
    <source>
        <dbReference type="ARBA" id="ARBA00023180"/>
    </source>
</evidence>
<feature type="region of interest" description="Disordered" evidence="11">
    <location>
        <begin position="309"/>
        <end position="344"/>
    </location>
</feature>
<reference evidence="15" key="1">
    <citation type="submission" date="2023-03" db="UniProtKB">
        <authorList>
            <consortium name="EnsemblPlants"/>
        </authorList>
    </citation>
    <scope>IDENTIFICATION</scope>
</reference>
<evidence type="ECO:0000256" key="13">
    <source>
        <dbReference type="SAM" id="SignalP"/>
    </source>
</evidence>
<feature type="signal peptide" evidence="13">
    <location>
        <begin position="1"/>
        <end position="25"/>
    </location>
</feature>
<feature type="compositionally biased region" description="Polar residues" evidence="11">
    <location>
        <begin position="737"/>
        <end position="750"/>
    </location>
</feature>
<feature type="domain" description="Protein kinase" evidence="14">
    <location>
        <begin position="441"/>
        <end position="723"/>
    </location>
</feature>
<dbReference type="InterPro" id="IPR032675">
    <property type="entry name" value="LRR_dom_sf"/>
</dbReference>
<evidence type="ECO:0000313" key="15">
    <source>
        <dbReference type="EnsemblPlants" id="MELO3C009424.2.1"/>
    </source>
</evidence>
<evidence type="ECO:0000256" key="3">
    <source>
        <dbReference type="ARBA" id="ARBA00022692"/>
    </source>
</evidence>
<evidence type="ECO:0000256" key="11">
    <source>
        <dbReference type="SAM" id="MobiDB-lite"/>
    </source>
</evidence>
<comment type="subcellular location">
    <subcellularLocation>
        <location evidence="1">Membrane</location>
        <topology evidence="1">Single-pass membrane protein</topology>
    </subcellularLocation>
</comment>
<keyword evidence="10" id="KW-0325">Glycoprotein</keyword>
<evidence type="ECO:0000256" key="6">
    <source>
        <dbReference type="ARBA" id="ARBA00022741"/>
    </source>
</evidence>
<dbReference type="Pfam" id="PF00560">
    <property type="entry name" value="LRR_1"/>
    <property type="match status" value="3"/>
</dbReference>
<keyword evidence="3 12" id="KW-0812">Transmembrane</keyword>
<dbReference type="PROSITE" id="PS50011">
    <property type="entry name" value="PROTEIN_KINASE_DOM"/>
    <property type="match status" value="1"/>
</dbReference>
<feature type="region of interest" description="Disordered" evidence="11">
    <location>
        <begin position="725"/>
        <end position="750"/>
    </location>
</feature>
<keyword evidence="5" id="KW-0677">Repeat</keyword>
<dbReference type="Gene3D" id="3.80.10.10">
    <property type="entry name" value="Ribonuclease Inhibitor"/>
    <property type="match status" value="2"/>
</dbReference>
<dbReference type="SUPFAM" id="SSF52058">
    <property type="entry name" value="L domain-like"/>
    <property type="match status" value="1"/>
</dbReference>
<name>A0A9I9CVZ9_CUCME</name>
<keyword evidence="8 12" id="KW-1133">Transmembrane helix</keyword>
<dbReference type="InterPro" id="IPR000719">
    <property type="entry name" value="Prot_kinase_dom"/>
</dbReference>
<keyword evidence="9 12" id="KW-0472">Membrane</keyword>
<dbReference type="InterPro" id="IPR013210">
    <property type="entry name" value="LRR_N_plant-typ"/>
</dbReference>
<dbReference type="InterPro" id="IPR001611">
    <property type="entry name" value="Leu-rich_rpt"/>
</dbReference>
<evidence type="ECO:0000256" key="9">
    <source>
        <dbReference type="ARBA" id="ARBA00023136"/>
    </source>
</evidence>
<evidence type="ECO:0000256" key="12">
    <source>
        <dbReference type="SAM" id="Phobius"/>
    </source>
</evidence>
<evidence type="ECO:0000259" key="14">
    <source>
        <dbReference type="PROSITE" id="PS50011"/>
    </source>
</evidence>
<dbReference type="InterPro" id="IPR011009">
    <property type="entry name" value="Kinase-like_dom_sf"/>
</dbReference>
<dbReference type="InterPro" id="IPR001245">
    <property type="entry name" value="Ser-Thr/Tyr_kinase_cat_dom"/>
</dbReference>
<dbReference type="PANTHER" id="PTHR48007:SF4">
    <property type="entry name" value="LEUCINE-RICH REPEAT RECEPTOR-LIKE PROTEIN KINASE PXC1"/>
    <property type="match status" value="1"/>
</dbReference>
<accession>A0A9I9CVZ9</accession>
<evidence type="ECO:0000256" key="4">
    <source>
        <dbReference type="ARBA" id="ARBA00022729"/>
    </source>
</evidence>
<keyword evidence="2" id="KW-0433">Leucine-rich repeat</keyword>
<dbReference type="AlphaFoldDB" id="A0A9I9CVZ9"/>
<feature type="region of interest" description="Disordered" evidence="11">
    <location>
        <begin position="380"/>
        <end position="415"/>
    </location>
</feature>
<evidence type="ECO:0000256" key="2">
    <source>
        <dbReference type="ARBA" id="ARBA00022614"/>
    </source>
</evidence>
<feature type="compositionally biased region" description="Polar residues" evidence="11">
    <location>
        <begin position="309"/>
        <end position="339"/>
    </location>
</feature>
<feature type="transmembrane region" description="Helical" evidence="12">
    <location>
        <begin position="77"/>
        <end position="96"/>
    </location>
</feature>
<dbReference type="Pfam" id="PF08263">
    <property type="entry name" value="LRRNT_2"/>
    <property type="match status" value="1"/>
</dbReference>
<dbReference type="SUPFAM" id="SSF56112">
    <property type="entry name" value="Protein kinase-like (PK-like)"/>
    <property type="match status" value="1"/>
</dbReference>
<dbReference type="GO" id="GO:0004672">
    <property type="term" value="F:protein kinase activity"/>
    <property type="evidence" value="ECO:0007669"/>
    <property type="project" value="InterPro"/>
</dbReference>
<dbReference type="InterPro" id="IPR046959">
    <property type="entry name" value="PRK1-6/SRF4-like"/>
</dbReference>
<dbReference type="FunFam" id="1.10.510.10:FF:000095">
    <property type="entry name" value="protein STRUBBELIG-RECEPTOR FAMILY 8"/>
    <property type="match status" value="1"/>
</dbReference>